<feature type="region of interest" description="Disordered" evidence="1">
    <location>
        <begin position="159"/>
        <end position="188"/>
    </location>
</feature>
<comment type="caution">
    <text evidence="3">The sequence shown here is derived from an EMBL/GenBank/DDBJ whole genome shotgun (WGS) entry which is preliminary data.</text>
</comment>
<name>R6JHU5_9FIRM</name>
<feature type="compositionally biased region" description="Low complexity" evidence="1">
    <location>
        <begin position="160"/>
        <end position="171"/>
    </location>
</feature>
<dbReference type="AlphaFoldDB" id="R6JHU5"/>
<evidence type="ECO:0000313" key="4">
    <source>
        <dbReference type="Proteomes" id="UP000018009"/>
    </source>
</evidence>
<sequence>MVIFWLLSLLFLCLFLRLSFPSVALVGTRHLLSGRLSTGLSILHLRVNIHRPLVIIQVGLILAVISSFFLLSCPLLAYADTATPSNASRVDADTDWDMDMDDIWVASPSDVAYTDVDLLIDDRTLMDIDDFEDLKRDDLLRYILCELITIRDSFGGPGLASPSDAPLSSLEDSQDDSDLEEGPTDIVPMDAPVRSARSVSASDDYVNVLRYDVSISGQEYTLLFPPEYADSLYVDSRGRLFNVSANAIQGRLVDGNFNPYAQTGKLVYLTPCLGNNFYSIREYGSPNYVREYYWSAGRLQYRDTYVNIQVNQYHHIFKVSDTLTYIVVVLIGGCLICLWRKSSR</sequence>
<keyword evidence="2" id="KW-0812">Transmembrane</keyword>
<feature type="transmembrane region" description="Helical" evidence="2">
    <location>
        <begin position="54"/>
        <end position="79"/>
    </location>
</feature>
<dbReference type="EMBL" id="CBDY010000157">
    <property type="protein sequence ID" value="CDB62418.1"/>
    <property type="molecule type" value="Genomic_DNA"/>
</dbReference>
<feature type="compositionally biased region" description="Acidic residues" evidence="1">
    <location>
        <begin position="172"/>
        <end position="183"/>
    </location>
</feature>
<dbReference type="Proteomes" id="UP000018009">
    <property type="component" value="Unassembled WGS sequence"/>
</dbReference>
<accession>R6JHU5</accession>
<gene>
    <name evidence="3" type="ORF">BN486_00353</name>
</gene>
<feature type="transmembrane region" description="Helical" evidence="2">
    <location>
        <begin position="322"/>
        <end position="341"/>
    </location>
</feature>
<evidence type="ECO:0000256" key="1">
    <source>
        <dbReference type="SAM" id="MobiDB-lite"/>
    </source>
</evidence>
<organism evidence="3 4">
    <name type="scientific">[Clostridium] clostridioforme CAG:132</name>
    <dbReference type="NCBI Taxonomy" id="1263065"/>
    <lineage>
        <taxon>Bacteria</taxon>
        <taxon>Bacillati</taxon>
        <taxon>Bacillota</taxon>
        <taxon>Clostridia</taxon>
        <taxon>Lachnospirales</taxon>
        <taxon>Lachnospiraceae</taxon>
        <taxon>Enterocloster</taxon>
    </lineage>
</organism>
<keyword evidence="2" id="KW-1133">Transmembrane helix</keyword>
<protein>
    <submittedName>
        <fullName evidence="3">Uncharacterized protein</fullName>
    </submittedName>
</protein>
<reference evidence="3" key="1">
    <citation type="submission" date="2012-11" db="EMBL/GenBank/DDBJ databases">
        <title>Dependencies among metagenomic species, viruses, plasmids and units of genetic variation.</title>
        <authorList>
            <person name="Nielsen H.B."/>
            <person name="Almeida M."/>
            <person name="Juncker A.S."/>
            <person name="Rasmussen S."/>
            <person name="Li J."/>
            <person name="Sunagawa S."/>
            <person name="Plichta D."/>
            <person name="Gautier L."/>
            <person name="Le Chatelier E."/>
            <person name="Peletier E."/>
            <person name="Bonde I."/>
            <person name="Nielsen T."/>
            <person name="Manichanh C."/>
            <person name="Arumugam M."/>
            <person name="Batto J."/>
            <person name="Santos M.B.Q.D."/>
            <person name="Blom N."/>
            <person name="Borruel N."/>
            <person name="Burgdorf K.S."/>
            <person name="Boumezbeur F."/>
            <person name="Casellas F."/>
            <person name="Dore J."/>
            <person name="Guarner F."/>
            <person name="Hansen T."/>
            <person name="Hildebrand F."/>
            <person name="Kaas R.S."/>
            <person name="Kennedy S."/>
            <person name="Kristiansen K."/>
            <person name="Kultima J.R."/>
            <person name="Leonard P."/>
            <person name="Levenez F."/>
            <person name="Lund O."/>
            <person name="Moumen B."/>
            <person name="Le Paslier D."/>
            <person name="Pons N."/>
            <person name="Pedersen O."/>
            <person name="Prifti E."/>
            <person name="Qin J."/>
            <person name="Raes J."/>
            <person name="Tap J."/>
            <person name="Tims S."/>
            <person name="Ussery D.W."/>
            <person name="Yamada T."/>
            <person name="MetaHit consortium"/>
            <person name="Renault P."/>
            <person name="Sicheritz-Ponten T."/>
            <person name="Bork P."/>
            <person name="Wang J."/>
            <person name="Brunak S."/>
            <person name="Ehrlich S.D."/>
        </authorList>
    </citation>
    <scope>NUCLEOTIDE SEQUENCE [LARGE SCALE GENOMIC DNA]</scope>
</reference>
<evidence type="ECO:0000313" key="3">
    <source>
        <dbReference type="EMBL" id="CDB62418.1"/>
    </source>
</evidence>
<evidence type="ECO:0000256" key="2">
    <source>
        <dbReference type="SAM" id="Phobius"/>
    </source>
</evidence>
<keyword evidence="2" id="KW-0472">Membrane</keyword>
<proteinExistence type="predicted"/>